<protein>
    <recommendedName>
        <fullName evidence="4">G protein-coupled receptor</fullName>
    </recommendedName>
</protein>
<name>A0AAN5CI46_9BILA</name>
<evidence type="ECO:0008006" key="4">
    <source>
        <dbReference type="Google" id="ProtNLM"/>
    </source>
</evidence>
<sequence length="226" mass="25684">MNIHFLYRYWNNSRPKLIALFARTPFIIFLIAISLSVFVVWYLLCVHGLSGQVHDDAVERLRAEFERRFGTNKTAWMVMDWNNESEAPGLFVLMLVFDSIIIVSFLTAATLGTLTFFGVRRAWKISQSKCHVQAKLLIAVTAQTSVPVVCVYIPFFCCITLPYLGFSASTVADLCFFMTACFPPWDAVIIIVLMSDYRHAIWSLMRRKKTAPKLAASQMSAMQTSV</sequence>
<feature type="transmembrane region" description="Helical" evidence="1">
    <location>
        <begin position="137"/>
        <end position="164"/>
    </location>
</feature>
<feature type="transmembrane region" description="Helical" evidence="1">
    <location>
        <begin position="176"/>
        <end position="197"/>
    </location>
</feature>
<keyword evidence="1" id="KW-1133">Transmembrane helix</keyword>
<evidence type="ECO:0000256" key="1">
    <source>
        <dbReference type="SAM" id="Phobius"/>
    </source>
</evidence>
<dbReference type="SUPFAM" id="SSF81321">
    <property type="entry name" value="Family A G protein-coupled receptor-like"/>
    <property type="match status" value="1"/>
</dbReference>
<keyword evidence="3" id="KW-1185">Reference proteome</keyword>
<dbReference type="AlphaFoldDB" id="A0AAN5CI46"/>
<feature type="transmembrane region" description="Helical" evidence="1">
    <location>
        <begin position="20"/>
        <end position="44"/>
    </location>
</feature>
<proteinExistence type="predicted"/>
<gene>
    <name evidence="2" type="ORF">PMAYCL1PPCAC_15054</name>
</gene>
<organism evidence="2 3">
    <name type="scientific">Pristionchus mayeri</name>
    <dbReference type="NCBI Taxonomy" id="1317129"/>
    <lineage>
        <taxon>Eukaryota</taxon>
        <taxon>Metazoa</taxon>
        <taxon>Ecdysozoa</taxon>
        <taxon>Nematoda</taxon>
        <taxon>Chromadorea</taxon>
        <taxon>Rhabditida</taxon>
        <taxon>Rhabditina</taxon>
        <taxon>Diplogasteromorpha</taxon>
        <taxon>Diplogasteroidea</taxon>
        <taxon>Neodiplogasteridae</taxon>
        <taxon>Pristionchus</taxon>
    </lineage>
</organism>
<dbReference type="PANTHER" id="PTHR22943">
    <property type="entry name" value="7-TRANSMEMBRANE DOMAIN RECEPTOR C.ELEGANS"/>
    <property type="match status" value="1"/>
</dbReference>
<evidence type="ECO:0000313" key="2">
    <source>
        <dbReference type="EMBL" id="GMR44859.1"/>
    </source>
</evidence>
<feature type="transmembrane region" description="Helical" evidence="1">
    <location>
        <begin position="90"/>
        <end position="117"/>
    </location>
</feature>
<dbReference type="EMBL" id="BTRK01000004">
    <property type="protein sequence ID" value="GMR44859.1"/>
    <property type="molecule type" value="Genomic_DNA"/>
</dbReference>
<dbReference type="PANTHER" id="PTHR22943:SF248">
    <property type="entry name" value="SEVEN TM RECEPTOR"/>
    <property type="match status" value="1"/>
</dbReference>
<reference evidence="3" key="1">
    <citation type="submission" date="2022-10" db="EMBL/GenBank/DDBJ databases">
        <title>Genome assembly of Pristionchus species.</title>
        <authorList>
            <person name="Yoshida K."/>
            <person name="Sommer R.J."/>
        </authorList>
    </citation>
    <scope>NUCLEOTIDE SEQUENCE [LARGE SCALE GENOMIC DNA]</scope>
    <source>
        <strain evidence="3">RS5460</strain>
    </source>
</reference>
<dbReference type="InterPro" id="IPR019428">
    <property type="entry name" value="7TM_GPCR_serpentine_rcpt_Str"/>
</dbReference>
<keyword evidence="1" id="KW-0472">Membrane</keyword>
<dbReference type="Proteomes" id="UP001328107">
    <property type="component" value="Unassembled WGS sequence"/>
</dbReference>
<dbReference type="Pfam" id="PF10326">
    <property type="entry name" value="7TM_GPCR_Str"/>
    <property type="match status" value="1"/>
</dbReference>
<comment type="caution">
    <text evidence="2">The sequence shown here is derived from an EMBL/GenBank/DDBJ whole genome shotgun (WGS) entry which is preliminary data.</text>
</comment>
<accession>A0AAN5CI46</accession>
<keyword evidence="1" id="KW-0812">Transmembrane</keyword>
<evidence type="ECO:0000313" key="3">
    <source>
        <dbReference type="Proteomes" id="UP001328107"/>
    </source>
</evidence>
<feature type="non-terminal residue" evidence="2">
    <location>
        <position position="226"/>
    </location>
</feature>